<dbReference type="KEGG" id="rarg:115726925"/>
<feature type="region of interest" description="Disordered" evidence="1">
    <location>
        <begin position="9"/>
        <end position="30"/>
    </location>
</feature>
<accession>A0A8B8MRI6</accession>
<reference evidence="3" key="1">
    <citation type="submission" date="2025-08" db="UniProtKB">
        <authorList>
            <consortium name="RefSeq"/>
        </authorList>
    </citation>
    <scope>IDENTIFICATION</scope>
    <source>
        <tissue evidence="3">Leaf</tissue>
    </source>
</reference>
<dbReference type="SUPFAM" id="SSF52402">
    <property type="entry name" value="Adenine nucleotide alpha hydrolases-like"/>
    <property type="match status" value="1"/>
</dbReference>
<sequence>MSARVVAEAAHLQDGSQEAAEADGGHGRHHQYDQYSHMLNYYCRSGAGGTSEIEEEEHSSELFEIGSGRTAAVGEDTAEGMSLFSFDIHNGCGGDSSSSAWEGGGGECVYVAVGAKSETSMGALTWTLKNAVADRAHTTVFLVHVFPETRFIPSPLGNLPISGVSEEQAETFKEQERGKRSQLLQKYLNTCISSKVKVDTILIESDMVAKAILELIPVLNMTKLVVGTAKSNSRRLKLRKGNGIADQILQKAPETCEVKVICEGKEAILEQTAMESQSPPSHSKPPTPSRGNPDLPKPMQEGNQRADYFSCMCFKRKAA</sequence>
<organism evidence="2 3">
    <name type="scientific">Rhodamnia argentea</name>
    <dbReference type="NCBI Taxonomy" id="178133"/>
    <lineage>
        <taxon>Eukaryota</taxon>
        <taxon>Viridiplantae</taxon>
        <taxon>Streptophyta</taxon>
        <taxon>Embryophyta</taxon>
        <taxon>Tracheophyta</taxon>
        <taxon>Spermatophyta</taxon>
        <taxon>Magnoliopsida</taxon>
        <taxon>eudicotyledons</taxon>
        <taxon>Gunneridae</taxon>
        <taxon>Pentapetalae</taxon>
        <taxon>rosids</taxon>
        <taxon>malvids</taxon>
        <taxon>Myrtales</taxon>
        <taxon>Myrtaceae</taxon>
        <taxon>Myrtoideae</taxon>
        <taxon>Myrteae</taxon>
        <taxon>Australasian group</taxon>
        <taxon>Rhodamnia</taxon>
    </lineage>
</organism>
<dbReference type="AlphaFoldDB" id="A0A8B8MRI6"/>
<protein>
    <submittedName>
        <fullName evidence="3">U-box domain-containing protein 35</fullName>
    </submittedName>
</protein>
<dbReference type="GeneID" id="115726925"/>
<feature type="region of interest" description="Disordered" evidence="1">
    <location>
        <begin position="272"/>
        <end position="303"/>
    </location>
</feature>
<dbReference type="PANTHER" id="PTHR47382:SF3">
    <property type="entry name" value="ADENINE NUCLEOTIDE ALPHA HYDROLASES-LIKE SUPERFAMILY PROTEIN"/>
    <property type="match status" value="1"/>
</dbReference>
<gene>
    <name evidence="3" type="primary">LOC115726925</name>
</gene>
<dbReference type="Gene3D" id="3.40.50.620">
    <property type="entry name" value="HUPs"/>
    <property type="match status" value="1"/>
</dbReference>
<name>A0A8B8MRI6_9MYRT</name>
<dbReference type="InterPro" id="IPR014729">
    <property type="entry name" value="Rossmann-like_a/b/a_fold"/>
</dbReference>
<dbReference type="RefSeq" id="XP_030512868.1">
    <property type="nucleotide sequence ID" value="XM_030657008.2"/>
</dbReference>
<evidence type="ECO:0000313" key="3">
    <source>
        <dbReference type="RefSeq" id="XP_030512868.1"/>
    </source>
</evidence>
<dbReference type="PANTHER" id="PTHR47382">
    <property type="entry name" value="U-BOX DOMAIN-CONTAINING PROTEIN 52-LIKE"/>
    <property type="match status" value="1"/>
</dbReference>
<evidence type="ECO:0000256" key="1">
    <source>
        <dbReference type="SAM" id="MobiDB-lite"/>
    </source>
</evidence>
<evidence type="ECO:0000313" key="2">
    <source>
        <dbReference type="Proteomes" id="UP000827889"/>
    </source>
</evidence>
<dbReference type="OrthoDB" id="1654852at2759"/>
<dbReference type="Proteomes" id="UP000827889">
    <property type="component" value="Chromosome 3"/>
</dbReference>
<proteinExistence type="predicted"/>
<dbReference type="CDD" id="cd01989">
    <property type="entry name" value="USP_STK_Ubox_N"/>
    <property type="match status" value="1"/>
</dbReference>
<keyword evidence="2" id="KW-1185">Reference proteome</keyword>